<proteinExistence type="predicted"/>
<protein>
    <submittedName>
        <fullName evidence="1">Uncharacterized protein</fullName>
    </submittedName>
</protein>
<gene>
    <name evidence="1" type="ORF">BDV38DRAFT_1633</name>
</gene>
<name>A0A5N6TBM1_ASPPS</name>
<organism evidence="1 2">
    <name type="scientific">Aspergillus pseudotamarii</name>
    <dbReference type="NCBI Taxonomy" id="132259"/>
    <lineage>
        <taxon>Eukaryota</taxon>
        <taxon>Fungi</taxon>
        <taxon>Dikarya</taxon>
        <taxon>Ascomycota</taxon>
        <taxon>Pezizomycotina</taxon>
        <taxon>Eurotiomycetes</taxon>
        <taxon>Eurotiomycetidae</taxon>
        <taxon>Eurotiales</taxon>
        <taxon>Aspergillaceae</taxon>
        <taxon>Aspergillus</taxon>
        <taxon>Aspergillus subgen. Circumdati</taxon>
    </lineage>
</organism>
<dbReference type="AlphaFoldDB" id="A0A5N6TBM1"/>
<reference evidence="1 2" key="1">
    <citation type="submission" date="2019-04" db="EMBL/GenBank/DDBJ databases">
        <title>Friends and foes A comparative genomics study of 23 Aspergillus species from section Flavi.</title>
        <authorList>
            <consortium name="DOE Joint Genome Institute"/>
            <person name="Kjaerbolling I."/>
            <person name="Vesth T."/>
            <person name="Frisvad J.C."/>
            <person name="Nybo J.L."/>
            <person name="Theobald S."/>
            <person name="Kildgaard S."/>
            <person name="Isbrandt T."/>
            <person name="Kuo A."/>
            <person name="Sato A."/>
            <person name="Lyhne E.K."/>
            <person name="Kogle M.E."/>
            <person name="Wiebenga A."/>
            <person name="Kun R.S."/>
            <person name="Lubbers R.J."/>
            <person name="Makela M.R."/>
            <person name="Barry K."/>
            <person name="Chovatia M."/>
            <person name="Clum A."/>
            <person name="Daum C."/>
            <person name="Haridas S."/>
            <person name="He G."/>
            <person name="LaButti K."/>
            <person name="Lipzen A."/>
            <person name="Mondo S."/>
            <person name="Riley R."/>
            <person name="Salamov A."/>
            <person name="Simmons B.A."/>
            <person name="Magnuson J.K."/>
            <person name="Henrissat B."/>
            <person name="Mortensen U.H."/>
            <person name="Larsen T.O."/>
            <person name="Devries R.P."/>
            <person name="Grigoriev I.V."/>
            <person name="Machida M."/>
            <person name="Baker S.E."/>
            <person name="Andersen M.R."/>
        </authorList>
    </citation>
    <scope>NUCLEOTIDE SEQUENCE [LARGE SCALE GENOMIC DNA]</scope>
    <source>
        <strain evidence="1 2">CBS 117625</strain>
    </source>
</reference>
<accession>A0A5N6TBM1</accession>
<evidence type="ECO:0000313" key="1">
    <source>
        <dbReference type="EMBL" id="KAE8143667.1"/>
    </source>
</evidence>
<keyword evidence="2" id="KW-1185">Reference proteome</keyword>
<dbReference type="EMBL" id="ML743551">
    <property type="protein sequence ID" value="KAE8143667.1"/>
    <property type="molecule type" value="Genomic_DNA"/>
</dbReference>
<dbReference type="GeneID" id="43636037"/>
<sequence>MEPPKNDLGQPGAKEGPVIDVIKAAVARFGISLNRAEYGPQPPTFPPLYTVIAEISADISEDVFKDGLQGAWFDPMVQSGAPLPQAEIDVQEYAA</sequence>
<dbReference type="RefSeq" id="XP_031919730.1">
    <property type="nucleotide sequence ID" value="XM_032051827.1"/>
</dbReference>
<evidence type="ECO:0000313" key="2">
    <source>
        <dbReference type="Proteomes" id="UP000325672"/>
    </source>
</evidence>
<dbReference type="Proteomes" id="UP000325672">
    <property type="component" value="Unassembled WGS sequence"/>
</dbReference>
<dbReference type="OrthoDB" id="10601731at2759"/>